<dbReference type="CDD" id="cd00761">
    <property type="entry name" value="Glyco_tranf_GTA_type"/>
    <property type="match status" value="1"/>
</dbReference>
<feature type="domain" description="Glycosyltransferase 2-like" evidence="1">
    <location>
        <begin position="6"/>
        <end position="175"/>
    </location>
</feature>
<dbReference type="Pfam" id="PF00535">
    <property type="entry name" value="Glycos_transf_2"/>
    <property type="match status" value="1"/>
</dbReference>
<dbReference type="SUPFAM" id="SSF53448">
    <property type="entry name" value="Nucleotide-diphospho-sugar transferases"/>
    <property type="match status" value="1"/>
</dbReference>
<proteinExistence type="predicted"/>
<reference evidence="2" key="2">
    <citation type="submission" date="2013-02" db="EMBL/GenBank/DDBJ databases">
        <title>EmbRS an orphan two-component system to save Rubrivivax gelatinosus from drowning.</title>
        <authorList>
            <person name="Steunou A."/>
            <person name="Liotenberg S."/>
            <person name="Soler M."/>
            <person name="Briandet R."/>
            <person name="Barbe V."/>
            <person name="Astier C."/>
            <person name="Ouchane S."/>
        </authorList>
    </citation>
    <scope>NUCLEOTIDE SEQUENCE</scope>
    <source>
        <strain evidence="2">S1</strain>
    </source>
</reference>
<dbReference type="PANTHER" id="PTHR43685">
    <property type="entry name" value="GLYCOSYLTRANSFERASE"/>
    <property type="match status" value="1"/>
</dbReference>
<organism evidence="2">
    <name type="scientific">Rubrivivax gelatinosus S1</name>
    <dbReference type="NCBI Taxonomy" id="1138313"/>
    <lineage>
        <taxon>Bacteria</taxon>
        <taxon>Pseudomonadati</taxon>
        <taxon>Pseudomonadota</taxon>
        <taxon>Betaproteobacteria</taxon>
        <taxon>Burkholderiales</taxon>
        <taxon>Sphaerotilaceae</taxon>
        <taxon>Rubrivivax</taxon>
    </lineage>
</organism>
<accession>L8BA81</accession>
<dbReference type="InterPro" id="IPR029044">
    <property type="entry name" value="Nucleotide-diphossugar_trans"/>
</dbReference>
<dbReference type="InterPro" id="IPR001173">
    <property type="entry name" value="Glyco_trans_2-like"/>
</dbReference>
<dbReference type="PANTHER" id="PTHR43685:SF14">
    <property type="entry name" value="GLYCOSYLTRANSFERASE 2-LIKE DOMAIN-CONTAINING PROTEIN"/>
    <property type="match status" value="1"/>
</dbReference>
<gene>
    <name evidence="2" type="ORF">RGS1_10428</name>
</gene>
<reference evidence="2" key="1">
    <citation type="submission" date="2012-02" db="EMBL/GenBank/DDBJ databases">
        <authorList>
            <person name="Genoscope - CEA"/>
        </authorList>
    </citation>
    <scope>NUCLEOTIDE SEQUENCE</scope>
    <source>
        <strain evidence="2">S1</strain>
    </source>
</reference>
<evidence type="ECO:0000259" key="1">
    <source>
        <dbReference type="Pfam" id="PF00535"/>
    </source>
</evidence>
<protein>
    <submittedName>
        <fullName evidence="2">Glycosyl transferase family 2</fullName>
    </submittedName>
</protein>
<dbReference type="Gene3D" id="3.90.550.10">
    <property type="entry name" value="Spore Coat Polysaccharide Biosynthesis Protein SpsA, Chain A"/>
    <property type="match status" value="1"/>
</dbReference>
<name>L8BA81_RUBGE</name>
<keyword evidence="2" id="KW-0808">Transferase</keyword>
<evidence type="ECO:0000313" key="2">
    <source>
        <dbReference type="EMBL" id="CCF78723.1"/>
    </source>
</evidence>
<dbReference type="AlphaFoldDB" id="L8BA81"/>
<dbReference type="EMBL" id="FO082879">
    <property type="protein sequence ID" value="CCF78723.1"/>
    <property type="molecule type" value="Genomic_DNA"/>
</dbReference>
<dbReference type="GO" id="GO:0016740">
    <property type="term" value="F:transferase activity"/>
    <property type="evidence" value="ECO:0007669"/>
    <property type="project" value="UniProtKB-KW"/>
</dbReference>
<dbReference type="InterPro" id="IPR050834">
    <property type="entry name" value="Glycosyltransf_2"/>
</dbReference>
<sequence>MSPAYTVALCTHNHADRLERTLADLAHLRAPERPWEFLVIDNGSRDATPALLAGHAWPPGWTVRIVREERLGLSNARNRAIAEARGEYLIFMDDDETADPEWLRAFERLIATRCPDAFGGRIRVLFEDERPRWLRDELLGFLGELNRADTIAPLADPHASFFGGNFGFRLTVCERVGGFDSMLGRKGSDNTGGEEVDFYRRLLAAGLSVWWTPEAVIYHRIQAVKLDRRYFLDLHYRMGRMEAIRERGDGSRLPPRYLFGQWVRAKTAALKQRLSEGADATVRKDMNVAYFKGRILGWAFGPRAGAH</sequence>